<evidence type="ECO:0000313" key="2">
    <source>
        <dbReference type="Proteomes" id="UP001500449"/>
    </source>
</evidence>
<evidence type="ECO:0008006" key="3">
    <source>
        <dbReference type="Google" id="ProtNLM"/>
    </source>
</evidence>
<dbReference type="Proteomes" id="UP001500449">
    <property type="component" value="Unassembled WGS sequence"/>
</dbReference>
<dbReference type="SUPFAM" id="SSF55961">
    <property type="entry name" value="Bet v1-like"/>
    <property type="match status" value="1"/>
</dbReference>
<dbReference type="InterPro" id="IPR019587">
    <property type="entry name" value="Polyketide_cyclase/dehydratase"/>
</dbReference>
<evidence type="ECO:0000313" key="1">
    <source>
        <dbReference type="EMBL" id="GAA1840399.1"/>
    </source>
</evidence>
<protein>
    <recommendedName>
        <fullName evidence="3">Polyketide cyclase</fullName>
    </recommendedName>
</protein>
<keyword evidence="2" id="KW-1185">Reference proteome</keyword>
<dbReference type="Gene3D" id="3.30.530.20">
    <property type="match status" value="1"/>
</dbReference>
<dbReference type="EMBL" id="BAAAQK010000005">
    <property type="protein sequence ID" value="GAA1840399.1"/>
    <property type="molecule type" value="Genomic_DNA"/>
</dbReference>
<reference evidence="1 2" key="1">
    <citation type="journal article" date="2019" name="Int. J. Syst. Evol. Microbiol.">
        <title>The Global Catalogue of Microorganisms (GCM) 10K type strain sequencing project: providing services to taxonomists for standard genome sequencing and annotation.</title>
        <authorList>
            <consortium name="The Broad Institute Genomics Platform"/>
            <consortium name="The Broad Institute Genome Sequencing Center for Infectious Disease"/>
            <person name="Wu L."/>
            <person name="Ma J."/>
        </authorList>
    </citation>
    <scope>NUCLEOTIDE SEQUENCE [LARGE SCALE GENOMIC DNA]</scope>
    <source>
        <strain evidence="1 2">JCM 16009</strain>
    </source>
</reference>
<accession>A0ABN2MVN1</accession>
<name>A0ABN2MVN1_9PSEU</name>
<organism evidence="1 2">
    <name type="scientific">Pseudonocardia ailaonensis</name>
    <dbReference type="NCBI Taxonomy" id="367279"/>
    <lineage>
        <taxon>Bacteria</taxon>
        <taxon>Bacillati</taxon>
        <taxon>Actinomycetota</taxon>
        <taxon>Actinomycetes</taxon>
        <taxon>Pseudonocardiales</taxon>
        <taxon>Pseudonocardiaceae</taxon>
        <taxon>Pseudonocardia</taxon>
    </lineage>
</organism>
<comment type="caution">
    <text evidence="1">The sequence shown here is derived from an EMBL/GenBank/DDBJ whole genome shotgun (WGS) entry which is preliminary data.</text>
</comment>
<sequence>MRYRATVRIAAPPERAWEILAAVTEWPSWTPTVTAVQTGPGPLRVGQVVRVSQPGRRPTDYTVSELTPGRSFTWGRAGAAVRQEAGHEVEAADGGCAVHLEFAMEGPLGSLLGALAGGRIRSMVDTEAASLKARAEA</sequence>
<gene>
    <name evidence="1" type="ORF">GCM10009836_19680</name>
</gene>
<dbReference type="InterPro" id="IPR023393">
    <property type="entry name" value="START-like_dom_sf"/>
</dbReference>
<dbReference type="RefSeq" id="WP_344414742.1">
    <property type="nucleotide sequence ID" value="NZ_BAAAQK010000005.1"/>
</dbReference>
<proteinExistence type="predicted"/>
<dbReference type="Pfam" id="PF10604">
    <property type="entry name" value="Polyketide_cyc2"/>
    <property type="match status" value="1"/>
</dbReference>